<dbReference type="STRING" id="1798407.A3A16_00335"/>
<organism evidence="3 4">
    <name type="scientific">Candidatus Harrisonbacteria bacterium RIFCSPLOWO2_01_FULL_44_18</name>
    <dbReference type="NCBI Taxonomy" id="1798407"/>
    <lineage>
        <taxon>Bacteria</taxon>
        <taxon>Candidatus Harrisoniibacteriota</taxon>
    </lineage>
</organism>
<evidence type="ECO:0000313" key="4">
    <source>
        <dbReference type="Proteomes" id="UP000177942"/>
    </source>
</evidence>
<accession>A0A1G1ZP23</accession>
<dbReference type="SUPFAM" id="SSF51735">
    <property type="entry name" value="NAD(P)-binding Rossmann-fold domains"/>
    <property type="match status" value="1"/>
</dbReference>
<dbReference type="EMBL" id="MHJJ01000002">
    <property type="protein sequence ID" value="OGY66344.1"/>
    <property type="molecule type" value="Genomic_DNA"/>
</dbReference>
<dbReference type="Gene3D" id="3.40.50.720">
    <property type="entry name" value="NAD(P)-binding Rossmann-like Domain"/>
    <property type="match status" value="1"/>
</dbReference>
<reference evidence="3 4" key="1">
    <citation type="journal article" date="2016" name="Nat. Commun.">
        <title>Thousands of microbial genomes shed light on interconnected biogeochemical processes in an aquifer system.</title>
        <authorList>
            <person name="Anantharaman K."/>
            <person name="Brown C.T."/>
            <person name="Hug L.A."/>
            <person name="Sharon I."/>
            <person name="Castelle C.J."/>
            <person name="Probst A.J."/>
            <person name="Thomas B.C."/>
            <person name="Singh A."/>
            <person name="Wilkins M.J."/>
            <person name="Karaoz U."/>
            <person name="Brodie E.L."/>
            <person name="Williams K.H."/>
            <person name="Hubbard S.S."/>
            <person name="Banfield J.F."/>
        </authorList>
    </citation>
    <scope>NUCLEOTIDE SEQUENCE [LARGE SCALE GENOMIC DNA]</scope>
</reference>
<dbReference type="Proteomes" id="UP000177942">
    <property type="component" value="Unassembled WGS sequence"/>
</dbReference>
<dbReference type="PANTHER" id="PTHR43000">
    <property type="entry name" value="DTDP-D-GLUCOSE 4,6-DEHYDRATASE-RELATED"/>
    <property type="match status" value="1"/>
</dbReference>
<comment type="similarity">
    <text evidence="1">Belongs to the NAD(P)-dependent epimerase/dehydratase family.</text>
</comment>
<dbReference type="Gene3D" id="3.90.25.10">
    <property type="entry name" value="UDP-galactose 4-epimerase, domain 1"/>
    <property type="match status" value="1"/>
</dbReference>
<evidence type="ECO:0000256" key="1">
    <source>
        <dbReference type="ARBA" id="ARBA00007637"/>
    </source>
</evidence>
<dbReference type="Pfam" id="PF01370">
    <property type="entry name" value="Epimerase"/>
    <property type="match status" value="1"/>
</dbReference>
<evidence type="ECO:0000259" key="2">
    <source>
        <dbReference type="Pfam" id="PF01370"/>
    </source>
</evidence>
<sequence length="294" mass="32165">MKYLVTGGAGFIGSHLVDALIVKGHQVIVIDNLSTGKKSNLNPRAKFYKKDIHNYKSIKPFFAGMDGVFHLAAMPSVQLSIVHPLESHDINANGVLNVLMAAKEAGARRLVFSSSCAVYGDSDGKILKKENMKAAPKSPYALHKYIGEEYAKLFSDLYGVETVNLRYFNVYGPRMAESGPYSGVIKIFLKQKADGKPFTITGDGKQIRDYVFVEDVARANILAMRSKKAGKGEIINIGSGKNYSVNQLADLIGGPKKYIAPRAEMRHALADISKAKSLLGWQPMISLEKGLKLI</sequence>
<name>A0A1G1ZP23_9BACT</name>
<evidence type="ECO:0000313" key="3">
    <source>
        <dbReference type="EMBL" id="OGY66344.1"/>
    </source>
</evidence>
<feature type="domain" description="NAD-dependent epimerase/dehydratase" evidence="2">
    <location>
        <begin position="4"/>
        <end position="238"/>
    </location>
</feature>
<dbReference type="AlphaFoldDB" id="A0A1G1ZP23"/>
<dbReference type="InterPro" id="IPR001509">
    <property type="entry name" value="Epimerase_deHydtase"/>
</dbReference>
<dbReference type="InterPro" id="IPR036291">
    <property type="entry name" value="NAD(P)-bd_dom_sf"/>
</dbReference>
<gene>
    <name evidence="3" type="ORF">A3A16_00335</name>
</gene>
<comment type="caution">
    <text evidence="3">The sequence shown here is derived from an EMBL/GenBank/DDBJ whole genome shotgun (WGS) entry which is preliminary data.</text>
</comment>
<protein>
    <recommendedName>
        <fullName evidence="2">NAD-dependent epimerase/dehydratase domain-containing protein</fullName>
    </recommendedName>
</protein>
<proteinExistence type="inferred from homology"/>